<dbReference type="PANTHER" id="PTHR35486:SF1">
    <property type="entry name" value="OS02G0689500 PROTEIN"/>
    <property type="match status" value="1"/>
</dbReference>
<organism evidence="2 3">
    <name type="scientific">Tripterygium wilfordii</name>
    <name type="common">Thunder God vine</name>
    <dbReference type="NCBI Taxonomy" id="458696"/>
    <lineage>
        <taxon>Eukaryota</taxon>
        <taxon>Viridiplantae</taxon>
        <taxon>Streptophyta</taxon>
        <taxon>Embryophyta</taxon>
        <taxon>Tracheophyta</taxon>
        <taxon>Spermatophyta</taxon>
        <taxon>Magnoliopsida</taxon>
        <taxon>eudicotyledons</taxon>
        <taxon>Gunneridae</taxon>
        <taxon>Pentapetalae</taxon>
        <taxon>rosids</taxon>
        <taxon>fabids</taxon>
        <taxon>Celastrales</taxon>
        <taxon>Celastraceae</taxon>
        <taxon>Tripterygium</taxon>
    </lineage>
</organism>
<dbReference type="Proteomes" id="UP000593562">
    <property type="component" value="Unassembled WGS sequence"/>
</dbReference>
<feature type="region of interest" description="Disordered" evidence="1">
    <location>
        <begin position="40"/>
        <end position="87"/>
    </location>
</feature>
<feature type="region of interest" description="Disordered" evidence="1">
    <location>
        <begin position="197"/>
        <end position="256"/>
    </location>
</feature>
<reference evidence="2 3" key="1">
    <citation type="journal article" date="2020" name="Nat. Commun.">
        <title>Genome of Tripterygium wilfordii and identification of cytochrome P450 involved in triptolide biosynthesis.</title>
        <authorList>
            <person name="Tu L."/>
            <person name="Su P."/>
            <person name="Zhang Z."/>
            <person name="Gao L."/>
            <person name="Wang J."/>
            <person name="Hu T."/>
            <person name="Zhou J."/>
            <person name="Zhang Y."/>
            <person name="Zhao Y."/>
            <person name="Liu Y."/>
            <person name="Song Y."/>
            <person name="Tong Y."/>
            <person name="Lu Y."/>
            <person name="Yang J."/>
            <person name="Xu C."/>
            <person name="Jia M."/>
            <person name="Peters R.J."/>
            <person name="Huang L."/>
            <person name="Gao W."/>
        </authorList>
    </citation>
    <scope>NUCLEOTIDE SEQUENCE [LARGE SCALE GENOMIC DNA]</scope>
    <source>
        <strain evidence="3">cv. XIE 37</strain>
        <tissue evidence="2">Leaf</tissue>
    </source>
</reference>
<evidence type="ECO:0000313" key="2">
    <source>
        <dbReference type="EMBL" id="KAF5732831.1"/>
    </source>
</evidence>
<protein>
    <submittedName>
        <fullName evidence="2">Uncharacterized protein</fullName>
    </submittedName>
</protein>
<dbReference type="InParanoid" id="A0A7J7CFA3"/>
<proteinExistence type="predicted"/>
<feature type="region of interest" description="Disordered" evidence="1">
    <location>
        <begin position="140"/>
        <end position="166"/>
    </location>
</feature>
<keyword evidence="3" id="KW-1185">Reference proteome</keyword>
<feature type="compositionally biased region" description="Basic and acidic residues" evidence="1">
    <location>
        <begin position="141"/>
        <end position="160"/>
    </location>
</feature>
<gene>
    <name evidence="2" type="ORF">HS088_TW17G00364</name>
</gene>
<evidence type="ECO:0000256" key="1">
    <source>
        <dbReference type="SAM" id="MobiDB-lite"/>
    </source>
</evidence>
<accession>A0A7J7CFA3</accession>
<dbReference type="FunCoup" id="A0A7J7CFA3">
    <property type="interactions" value="1188"/>
</dbReference>
<name>A0A7J7CFA3_TRIWF</name>
<sequence length="320" mass="35490">MRCKKHPTDLSSTVGVCASCLRERLFELMAAQAQAQQHLQAQLTQEAQPRPRASAAESHRKSDTEPPPLLFPRSVSPYVARRKSDDTTTNNWDNHFDLRFYSTPQVGTIYNTVNGITTSTTKSRSLIKLGGFSRLSRLFRPRSDKFDPDPNRNSDSRDSCEASSSSPSWFANIFRAGRKKKSRFAVEDSSVTVCRRPRRRADRGMSPVGGLETDCDDSDRCPSGSGDSEESSQVRRTPVGGPLAARRGKPGQGRNMSTGLAFCLSPLVRASPSRQWNQKGGLPPDLGYSSDFRVPVNPHIAYCANRSRKLADFGRVNHNR</sequence>
<dbReference type="PANTHER" id="PTHR35486">
    <property type="entry name" value="EXPRESSED PROTEIN"/>
    <property type="match status" value="1"/>
</dbReference>
<comment type="caution">
    <text evidence="2">The sequence shown here is derived from an EMBL/GenBank/DDBJ whole genome shotgun (WGS) entry which is preliminary data.</text>
</comment>
<dbReference type="AlphaFoldDB" id="A0A7J7CFA3"/>
<dbReference type="EMBL" id="JAAARO010000017">
    <property type="protein sequence ID" value="KAF5732831.1"/>
    <property type="molecule type" value="Genomic_DNA"/>
</dbReference>
<evidence type="ECO:0000313" key="3">
    <source>
        <dbReference type="Proteomes" id="UP000593562"/>
    </source>
</evidence>
<dbReference type="OrthoDB" id="688025at2759"/>